<dbReference type="SMART" id="SM00320">
    <property type="entry name" value="WD40"/>
    <property type="match status" value="1"/>
</dbReference>
<dbReference type="SUPFAM" id="SSF50978">
    <property type="entry name" value="WD40 repeat-like"/>
    <property type="match status" value="1"/>
</dbReference>
<dbReference type="InterPro" id="IPR015943">
    <property type="entry name" value="WD40/YVTN_repeat-like_dom_sf"/>
</dbReference>
<dbReference type="Proteomes" id="UP000054495">
    <property type="component" value="Unassembled WGS sequence"/>
</dbReference>
<feature type="compositionally biased region" description="Polar residues" evidence="4">
    <location>
        <begin position="22"/>
        <end position="31"/>
    </location>
</feature>
<proteinExistence type="predicted"/>
<dbReference type="EMBL" id="KE125260">
    <property type="protein sequence ID" value="EPB69720.1"/>
    <property type="molecule type" value="Genomic_DNA"/>
</dbReference>
<feature type="repeat" description="WD" evidence="3">
    <location>
        <begin position="307"/>
        <end position="347"/>
    </location>
</feature>
<protein>
    <submittedName>
        <fullName evidence="6">F-box domain protein</fullName>
    </submittedName>
</protein>
<dbReference type="Pfam" id="PF12937">
    <property type="entry name" value="F-box-like"/>
    <property type="match status" value="1"/>
</dbReference>
<evidence type="ECO:0000313" key="6">
    <source>
        <dbReference type="EMBL" id="EPB69720.1"/>
    </source>
</evidence>
<dbReference type="InterPro" id="IPR036322">
    <property type="entry name" value="WD40_repeat_dom_sf"/>
</dbReference>
<sequence length="375" mass="42351">MFSCVRLEQQVMDSSMAEFATTLKSPPGSRSSVEDIAEDVSSSHEAAEEKQVSSKRKSPMDVASQGKRYARSPSFSMDSDEESSTNAAIEDAHLIRPWVDQFQAMSRRCQRNALLQLISTCGLQHVRHVRQLIEPHFQKDFLSCLPVELPRRRKLLGGFLEVNTSFVMADSAFALILLKLKPIFQLAVQIVANLSMADIVRAARVSRFWRDICEDDRMWRLKCEREGLELLPVPSERVAGAWEQTAMGNGVTIVDHYKGTELEQHRKAREQSYGSVYSRSVWKATYLRRCRIAANWRRLPIGGSMVLRGHEEHVITCLQIQGDMLVTGSDDNTLRVWSIEQGKTLGADYPRAIAGRAASCLAARPAMGRRWPTKR</sequence>
<reference evidence="6 7" key="1">
    <citation type="submission" date="2013-05" db="EMBL/GenBank/DDBJ databases">
        <title>Draft genome of the parasitic nematode Anyclostoma ceylanicum.</title>
        <authorList>
            <person name="Mitreva M."/>
        </authorList>
    </citation>
    <scope>NUCLEOTIDE SEQUENCE [LARGE SCALE GENOMIC DNA]</scope>
</reference>
<keyword evidence="1 3" id="KW-0853">WD repeat</keyword>
<name>A0A0D6LC87_9BILA</name>
<dbReference type="PROSITE" id="PS50082">
    <property type="entry name" value="WD_REPEATS_2"/>
    <property type="match status" value="1"/>
</dbReference>
<dbReference type="InterPro" id="IPR001680">
    <property type="entry name" value="WD40_rpt"/>
</dbReference>
<gene>
    <name evidence="6" type="ORF">ANCCEY_11188</name>
</gene>
<dbReference type="Gene3D" id="2.130.10.10">
    <property type="entry name" value="YVTN repeat-like/Quinoprotein amine dehydrogenase"/>
    <property type="match status" value="1"/>
</dbReference>
<dbReference type="InterPro" id="IPR042627">
    <property type="entry name" value="FBXW2"/>
</dbReference>
<keyword evidence="2" id="KW-0677">Repeat</keyword>
<dbReference type="PANTHER" id="PTHR44436:SF1">
    <property type="entry name" value="F-BOX_WD REPEAT-CONTAINING PROTEIN 2"/>
    <property type="match status" value="1"/>
</dbReference>
<feature type="domain" description="F-box" evidence="5">
    <location>
        <begin position="186"/>
        <end position="223"/>
    </location>
</feature>
<keyword evidence="7" id="KW-1185">Reference proteome</keyword>
<evidence type="ECO:0000256" key="1">
    <source>
        <dbReference type="ARBA" id="ARBA00022574"/>
    </source>
</evidence>
<evidence type="ECO:0000256" key="2">
    <source>
        <dbReference type="ARBA" id="ARBA00022737"/>
    </source>
</evidence>
<dbReference type="PANTHER" id="PTHR44436">
    <property type="entry name" value="F-BOX/WD REPEAT-CONTAINING PROTEIN 2"/>
    <property type="match status" value="1"/>
</dbReference>
<evidence type="ECO:0000313" key="7">
    <source>
        <dbReference type="Proteomes" id="UP000054495"/>
    </source>
</evidence>
<feature type="compositionally biased region" description="Basic and acidic residues" evidence="4">
    <location>
        <begin position="41"/>
        <end position="52"/>
    </location>
</feature>
<dbReference type="Gene3D" id="1.20.1280.50">
    <property type="match status" value="1"/>
</dbReference>
<dbReference type="InterPro" id="IPR036047">
    <property type="entry name" value="F-box-like_dom_sf"/>
</dbReference>
<dbReference type="AlphaFoldDB" id="A0A0D6LC87"/>
<organism evidence="6 7">
    <name type="scientific">Ancylostoma ceylanicum</name>
    <dbReference type="NCBI Taxonomy" id="53326"/>
    <lineage>
        <taxon>Eukaryota</taxon>
        <taxon>Metazoa</taxon>
        <taxon>Ecdysozoa</taxon>
        <taxon>Nematoda</taxon>
        <taxon>Chromadorea</taxon>
        <taxon>Rhabditida</taxon>
        <taxon>Rhabditina</taxon>
        <taxon>Rhabditomorpha</taxon>
        <taxon>Strongyloidea</taxon>
        <taxon>Ancylostomatidae</taxon>
        <taxon>Ancylostomatinae</taxon>
        <taxon>Ancylostoma</taxon>
    </lineage>
</organism>
<evidence type="ECO:0000256" key="4">
    <source>
        <dbReference type="SAM" id="MobiDB-lite"/>
    </source>
</evidence>
<evidence type="ECO:0000259" key="5">
    <source>
        <dbReference type="Pfam" id="PF12937"/>
    </source>
</evidence>
<feature type="region of interest" description="Disordered" evidence="4">
    <location>
        <begin position="22"/>
        <end position="83"/>
    </location>
</feature>
<evidence type="ECO:0000256" key="3">
    <source>
        <dbReference type="PROSITE-ProRule" id="PRU00221"/>
    </source>
</evidence>
<dbReference type="InterPro" id="IPR001810">
    <property type="entry name" value="F-box_dom"/>
</dbReference>
<accession>A0A0D6LC87</accession>
<dbReference type="Pfam" id="PF00400">
    <property type="entry name" value="WD40"/>
    <property type="match status" value="1"/>
</dbReference>
<dbReference type="SUPFAM" id="SSF81383">
    <property type="entry name" value="F-box domain"/>
    <property type="match status" value="1"/>
</dbReference>